<feature type="region of interest" description="Disordered" evidence="1">
    <location>
        <begin position="150"/>
        <end position="218"/>
    </location>
</feature>
<dbReference type="AlphaFoldDB" id="Q79AL2"/>
<accession>Q79AL2</accession>
<feature type="compositionally biased region" description="Basic and acidic residues" evidence="1">
    <location>
        <begin position="191"/>
        <end position="218"/>
    </location>
</feature>
<evidence type="ECO:0000313" key="2">
    <source>
        <dbReference type="EMBL" id="CAA46094.1"/>
    </source>
</evidence>
<evidence type="ECO:0000256" key="1">
    <source>
        <dbReference type="SAM" id="MobiDB-lite"/>
    </source>
</evidence>
<feature type="compositionally biased region" description="Low complexity" evidence="1">
    <location>
        <begin position="268"/>
        <end position="281"/>
    </location>
</feature>
<name>Q79AL2_BORPT</name>
<feature type="compositionally biased region" description="Low complexity" evidence="1">
    <location>
        <begin position="176"/>
        <end position="185"/>
    </location>
</feature>
<feature type="non-terminal residue" evidence="2">
    <location>
        <position position="575"/>
    </location>
</feature>
<gene>
    <name evidence="2" type="primary">orfB</name>
</gene>
<feature type="region of interest" description="Disordered" evidence="1">
    <location>
        <begin position="260"/>
        <end position="281"/>
    </location>
</feature>
<organism evidence="2">
    <name type="scientific">Bordetella pertussis</name>
    <dbReference type="NCBI Taxonomy" id="520"/>
    <lineage>
        <taxon>Bacteria</taxon>
        <taxon>Pseudomonadati</taxon>
        <taxon>Pseudomonadota</taxon>
        <taxon>Betaproteobacteria</taxon>
        <taxon>Burkholderiales</taxon>
        <taxon>Alcaligenaceae</taxon>
        <taxon>Bordetella</taxon>
    </lineage>
</organism>
<reference evidence="2" key="1">
    <citation type="journal article" date="1992" name="Mol. Microbiol.">
        <title>Characterization of a Bordetella pertussis fimbrial gene cluster which is located directly downstream of the filamentous haemagglutinin gene.</title>
        <authorList>
            <person name="Willems R.J.L."/>
            <person name="van der Heide H.G.J."/>
            <person name="Mooi F.R."/>
        </authorList>
    </citation>
    <scope>NUCLEOTIDE SEQUENCE</scope>
    <source>
        <strain evidence="2">Wellcome 28</strain>
    </source>
</reference>
<reference evidence="2" key="2">
    <citation type="submission" date="1993-06" db="EMBL/GenBank/DDBJ databases">
        <authorList>
            <person name="Willems R.J.L."/>
        </authorList>
    </citation>
    <scope>NUCLEOTIDE SEQUENCE</scope>
    <source>
        <strain evidence="2">Wellcome 28</strain>
    </source>
</reference>
<dbReference type="EMBL" id="X64876">
    <property type="protein sequence ID" value="CAA46094.1"/>
    <property type="molecule type" value="Genomic_DNA"/>
</dbReference>
<sequence length="575" mass="61189">MVILPTVAQVAADEPETAAKMAQPMTLVCSSRPGSRFSHGARPLNRSSDRRVRNRISPIHRNSGRAVSVQLDEAPQIVTAMASPAGRLERTSMPIQAVPARVRPTQTPQPSSAKIETTSRVTIRISFMDLLRFCEALPTDAPHEFIEQGDEEQDGAGGHGQLGKPERRGVVGGGDVVEQPGVVGQLYAEPGEGRRQDGADAKREDVEPAMAGRRERVEQQGDADVFAMLEGAGQGQEAGGCHEIPGIGVGAGYVQAHLAGDDGRQHGNQHADGAQAGQQAGRAVQAIQETAHRALLLPIGVDHGLSVGAGFLEPVVEHALADLGQAALEFGGGRDDGHAVLGQLLLVPAVLLLRQFPAALLGLCAGLLEGLLGGGVERVEGLLVDQHRVLGQPGLGVVELLDVLVGLGVETGRAGRHVRVDHAGGHRLRQFGLLHRYRLRADQFGDLGRHRAVGAPLEALHVGHLLDVAVGENALGRPGDRIEQHHALRGQLLLEEGFLRLVQLERGIVAGGQERQAIQFVDRVFVGEVGEKDFADLGLVALDRALDFGRLVERRIVVQRDFQLAARQAVDSRAL</sequence>
<protein>
    <submittedName>
        <fullName evidence="2">Uncharacterized protein orfB</fullName>
    </submittedName>
</protein>
<proteinExistence type="predicted"/>